<protein>
    <submittedName>
        <fullName evidence="1">30731_t:CDS:1</fullName>
    </submittedName>
</protein>
<keyword evidence="2" id="KW-1185">Reference proteome</keyword>
<organism evidence="1 2">
    <name type="scientific">Racocetra persica</name>
    <dbReference type="NCBI Taxonomy" id="160502"/>
    <lineage>
        <taxon>Eukaryota</taxon>
        <taxon>Fungi</taxon>
        <taxon>Fungi incertae sedis</taxon>
        <taxon>Mucoromycota</taxon>
        <taxon>Glomeromycotina</taxon>
        <taxon>Glomeromycetes</taxon>
        <taxon>Diversisporales</taxon>
        <taxon>Gigasporaceae</taxon>
        <taxon>Racocetra</taxon>
    </lineage>
</organism>
<dbReference type="EMBL" id="CAJVQC010006083">
    <property type="protein sequence ID" value="CAG8562615.1"/>
    <property type="molecule type" value="Genomic_DNA"/>
</dbReference>
<sequence>ENHIALELSDVHIKCKNQSQKNHIEKQSIFLYRRFSHFGSNADAKTDQPSHSYFPFVNIFSRTLEKDENLRLIFDNINVWNEFTNRSRTFTKLEFNAQLSTRNFGLFRNPELTSPKGFQKEAEKAVRRVKLLINRIVNANTDEELKKVVKNLDRLSDVLCSVIDTAEFVRTVHPDQKFSQEANRIYEYLCSFMNSLNTNRELYQVLKRVMSTPSIYSQFSSEERQVAHIFLRDFEKSGIHLPSSDRVKFVQLSDKIIALGRKFTHSQLSKSTKIIEVEASRLDGLYTGCSTKNGDTARLSTKPWEAQMILKLIKDENIRKEMFIASNSATKEQTDLLENLLRTRGELARLLGMDSYSHIFLIDKMVKNPAKRQEIKCKELPTVNAWDRDYYTEKVKASLTQPMTPISPYFSVGSVIQGLSRLFSKLYGISFEPSEILPGETWHDDVRKLNVIDEQEGMIGTIYCDLFNRHGKYLNAAHYTVRCSRRVDDDDSIGDIPPDMDVSEIGELATPEQGVRLHGRNGRYQLPIIVLTCDFAKQKGDGKPCLLSLVEAETLFHEMGHAMHSMIGRTDFHNVSGTRCPTDFVELPSILMEHFVYSPTVLALFAKHYDTRKPIPIDLINSHLKARTQFSAMETQYQILMALLDQIYHSTLAMSPDFDTTAILANLQDSVGLFPSVPGTAWQIQFGHLFGYGAGYYSYLFCRILAGKLWKQVFEKDPLDREAGQRFRDEVLRWGGSRDPWLCVGKALQDEKIAVGDSKSVSLVGEW</sequence>
<name>A0ACA9M254_9GLOM</name>
<proteinExistence type="predicted"/>
<comment type="caution">
    <text evidence="1">The sequence shown here is derived from an EMBL/GenBank/DDBJ whole genome shotgun (WGS) entry which is preliminary data.</text>
</comment>
<accession>A0ACA9M254</accession>
<dbReference type="Proteomes" id="UP000789920">
    <property type="component" value="Unassembled WGS sequence"/>
</dbReference>
<feature type="non-terminal residue" evidence="1">
    <location>
        <position position="767"/>
    </location>
</feature>
<feature type="non-terminal residue" evidence="1">
    <location>
        <position position="1"/>
    </location>
</feature>
<evidence type="ECO:0000313" key="1">
    <source>
        <dbReference type="EMBL" id="CAG8562615.1"/>
    </source>
</evidence>
<reference evidence="1" key="1">
    <citation type="submission" date="2021-06" db="EMBL/GenBank/DDBJ databases">
        <authorList>
            <person name="Kallberg Y."/>
            <person name="Tangrot J."/>
            <person name="Rosling A."/>
        </authorList>
    </citation>
    <scope>NUCLEOTIDE SEQUENCE</scope>
    <source>
        <strain evidence="1">MA461A</strain>
    </source>
</reference>
<gene>
    <name evidence="1" type="ORF">RPERSI_LOCUS4430</name>
</gene>
<evidence type="ECO:0000313" key="2">
    <source>
        <dbReference type="Proteomes" id="UP000789920"/>
    </source>
</evidence>